<reference evidence="5" key="2">
    <citation type="journal article" date="2011" name="Proc. Natl. Acad. Sci. U.S.A.">
        <title>Obligate biotrophy features unraveled by the genomic analysis of rust fungi.</title>
        <authorList>
            <person name="Duplessis S."/>
            <person name="Cuomo C.A."/>
            <person name="Lin Y.-C."/>
            <person name="Aerts A."/>
            <person name="Tisserant E."/>
            <person name="Veneault-Fourrey C."/>
            <person name="Joly D.L."/>
            <person name="Hacquard S."/>
            <person name="Amselem J."/>
            <person name="Cantarel B.L."/>
            <person name="Chiu R."/>
            <person name="Coutinho P.M."/>
            <person name="Feau N."/>
            <person name="Field M."/>
            <person name="Frey P."/>
            <person name="Gelhaye E."/>
            <person name="Goldberg J."/>
            <person name="Grabherr M.G."/>
            <person name="Kodira C.D."/>
            <person name="Kohler A."/>
            <person name="Kuees U."/>
            <person name="Lindquist E.A."/>
            <person name="Lucas S.M."/>
            <person name="Mago R."/>
            <person name="Mauceli E."/>
            <person name="Morin E."/>
            <person name="Murat C."/>
            <person name="Pangilinan J.L."/>
            <person name="Park R."/>
            <person name="Pearson M."/>
            <person name="Quesneville H."/>
            <person name="Rouhier N."/>
            <person name="Sakthikumar S."/>
            <person name="Salamov A.A."/>
            <person name="Schmutz J."/>
            <person name="Selles B."/>
            <person name="Shapiro H."/>
            <person name="Tanguay P."/>
            <person name="Tuskan G.A."/>
            <person name="Henrissat B."/>
            <person name="Van de Peer Y."/>
            <person name="Rouze P."/>
            <person name="Ellis J.G."/>
            <person name="Dodds P.N."/>
            <person name="Schein J.E."/>
            <person name="Zhong S."/>
            <person name="Hamelin R.C."/>
            <person name="Grigoriev I.V."/>
            <person name="Szabo L.J."/>
            <person name="Martin F."/>
        </authorList>
    </citation>
    <scope>NUCLEOTIDE SEQUENCE [LARGE SCALE GENOMIC DNA]</scope>
    <source>
        <strain evidence="5">CRL 75-36-700-3 / race SCCL</strain>
    </source>
</reference>
<name>E3K0Q5_PUCGT</name>
<feature type="region of interest" description="Disordered" evidence="2">
    <location>
        <begin position="355"/>
        <end position="375"/>
    </location>
</feature>
<dbReference type="RefSeq" id="XP_003322299.1">
    <property type="nucleotide sequence ID" value="XM_003322251.1"/>
</dbReference>
<feature type="compositionally biased region" description="Low complexity" evidence="2">
    <location>
        <begin position="358"/>
        <end position="369"/>
    </location>
</feature>
<dbReference type="KEGG" id="pgr:PGTG_03836"/>
<evidence type="ECO:0000313" key="5">
    <source>
        <dbReference type="Proteomes" id="UP000008783"/>
    </source>
</evidence>
<dbReference type="VEuPathDB" id="FungiDB:PGTG_03836"/>
<evidence type="ECO:0000256" key="2">
    <source>
        <dbReference type="SAM" id="MobiDB-lite"/>
    </source>
</evidence>
<protein>
    <recommendedName>
        <fullName evidence="3">Retrovirus-related Pol polyprotein from transposon TNT 1-94-like beta-barrel domain-containing protein</fullName>
    </recommendedName>
</protein>
<keyword evidence="1" id="KW-0507">mRNA processing</keyword>
<feature type="compositionally biased region" description="Polar residues" evidence="2">
    <location>
        <begin position="629"/>
        <end position="640"/>
    </location>
</feature>
<dbReference type="Pfam" id="PF22936">
    <property type="entry name" value="Pol_BBD"/>
    <property type="match status" value="1"/>
</dbReference>
<gene>
    <name evidence="4" type="ORF">PGTG_03836</name>
</gene>
<dbReference type="InterPro" id="IPR054722">
    <property type="entry name" value="PolX-like_BBD"/>
</dbReference>
<dbReference type="GO" id="GO:0008270">
    <property type="term" value="F:zinc ion binding"/>
    <property type="evidence" value="ECO:0007669"/>
    <property type="project" value="InterPro"/>
</dbReference>
<evidence type="ECO:0000259" key="3">
    <source>
        <dbReference type="Pfam" id="PF22936"/>
    </source>
</evidence>
<dbReference type="AlphaFoldDB" id="E3K0Q5"/>
<feature type="region of interest" description="Disordered" evidence="2">
    <location>
        <begin position="620"/>
        <end position="640"/>
    </location>
</feature>
<feature type="region of interest" description="Disordered" evidence="2">
    <location>
        <begin position="439"/>
        <end position="475"/>
    </location>
</feature>
<dbReference type="InterPro" id="IPR036875">
    <property type="entry name" value="Znf_CCHC_sf"/>
</dbReference>
<proteinExistence type="predicted"/>
<dbReference type="GeneID" id="10540866"/>
<dbReference type="SUPFAM" id="SSF57756">
    <property type="entry name" value="Retrovirus zinc finger-like domains"/>
    <property type="match status" value="1"/>
</dbReference>
<sequence length="640" mass="69690">MDTEKTQTQDQQDSVHLPSTSTAEIYQSHIASMIQDAVAGYNSISCYRYSIPDINPNTSDLPRNDLSNFALIDNRPPSPFLSPLSHIFSQYLTRQPPATSFPIRQTTPFNQPHPMSTSTASEITPRTKFLQQPSVYKTDVEPLAADGSNFDKWKQGLTQIILLTLGHANFFDKSDNYSKLSDQENTCLLFLIQITIHDELASLVDQYTKGTEAYDAIQTNFQGTLRFCQMELVDKLLELRVSGPSTEPAQIPSLFNKIFETFSSLHKVGAGLPPLVKSLILQAVVPAPLSMSRSQLFQNISLQLGKKPDVTARDIQTIITSAYGESLRFDSSPSPNVSVFRTWPNQNQWATSNQNLIRPPRQNPFQQNQTGSQPLTLATNNNRQPNVGRPGHPTIKDIAAAINNIRKGNRGPSDPNIFIGKPCSYCGVSGHWRSSCPTLRRDANLPPPDTSTTSRPASGFARQTAPPNDPAIGTNSNAAVRSTVAADATGAGGAGTVLDSAATHHMSGSFHLFSKLSCLRPPLKLNLASSDGSMTATHSGHLKITNGVGSLMIPRVLYSPEMTGTILSLGQLIDSGFKPSFLPNNDILLTSSFISVVAQYINRSWLIFPASWHHISNSIKSASANSPPQISSPSYTSSLT</sequence>
<reference key="1">
    <citation type="submission" date="2007-01" db="EMBL/GenBank/DDBJ databases">
        <title>The Genome Sequence of Puccinia graminis f. sp. tritici Strain CRL 75-36-700-3.</title>
        <authorList>
            <consortium name="The Broad Institute Genome Sequencing Platform"/>
            <person name="Birren B."/>
            <person name="Lander E."/>
            <person name="Galagan J."/>
            <person name="Nusbaum C."/>
            <person name="Devon K."/>
            <person name="Cuomo C."/>
            <person name="Jaffe D."/>
            <person name="Butler J."/>
            <person name="Alvarez P."/>
            <person name="Gnerre S."/>
            <person name="Grabherr M."/>
            <person name="Mauceli E."/>
            <person name="Brockman W."/>
            <person name="Young S."/>
            <person name="LaButti K."/>
            <person name="Sykes S."/>
            <person name="DeCaprio D."/>
            <person name="Crawford M."/>
            <person name="Koehrsen M."/>
            <person name="Engels R."/>
            <person name="Montgomery P."/>
            <person name="Pearson M."/>
            <person name="Howarth C."/>
            <person name="Larson L."/>
            <person name="White J."/>
            <person name="Zeng Q."/>
            <person name="Kodira C."/>
            <person name="Yandava C."/>
            <person name="Alvarado L."/>
            <person name="O'Leary S."/>
            <person name="Szabo L."/>
            <person name="Dean R."/>
            <person name="Schein J."/>
        </authorList>
    </citation>
    <scope>NUCLEOTIDE SEQUENCE</scope>
    <source>
        <strain>CRL 75-36-700-3</strain>
    </source>
</reference>
<dbReference type="OrthoDB" id="2512817at2759"/>
<organism evidence="4 5">
    <name type="scientific">Puccinia graminis f. sp. tritici (strain CRL 75-36-700-3 / race SCCL)</name>
    <name type="common">Black stem rust fungus</name>
    <dbReference type="NCBI Taxonomy" id="418459"/>
    <lineage>
        <taxon>Eukaryota</taxon>
        <taxon>Fungi</taxon>
        <taxon>Dikarya</taxon>
        <taxon>Basidiomycota</taxon>
        <taxon>Pucciniomycotina</taxon>
        <taxon>Pucciniomycetes</taxon>
        <taxon>Pucciniales</taxon>
        <taxon>Pucciniaceae</taxon>
        <taxon>Puccinia</taxon>
    </lineage>
</organism>
<evidence type="ECO:0000313" key="4">
    <source>
        <dbReference type="EMBL" id="EFP77880.1"/>
    </source>
</evidence>
<dbReference type="Proteomes" id="UP000008783">
    <property type="component" value="Unassembled WGS sequence"/>
</dbReference>
<feature type="domain" description="Retrovirus-related Pol polyprotein from transposon TNT 1-94-like beta-barrel" evidence="3">
    <location>
        <begin position="497"/>
        <end position="577"/>
    </location>
</feature>
<accession>E3K0Q5</accession>
<keyword evidence="5" id="KW-1185">Reference proteome</keyword>
<dbReference type="HOGENOM" id="CLU_028755_1_0_1"/>
<dbReference type="GO" id="GO:0006397">
    <property type="term" value="P:mRNA processing"/>
    <property type="evidence" value="ECO:0007669"/>
    <property type="project" value="UniProtKB-KW"/>
</dbReference>
<evidence type="ECO:0000256" key="1">
    <source>
        <dbReference type="ARBA" id="ARBA00022664"/>
    </source>
</evidence>
<dbReference type="InParanoid" id="E3K0Q5"/>
<dbReference type="EMBL" id="DS178268">
    <property type="protein sequence ID" value="EFP77880.1"/>
    <property type="molecule type" value="Genomic_DNA"/>
</dbReference>
<dbReference type="GO" id="GO:0003676">
    <property type="term" value="F:nucleic acid binding"/>
    <property type="evidence" value="ECO:0007669"/>
    <property type="project" value="InterPro"/>
</dbReference>